<dbReference type="Proteomes" id="UP001066276">
    <property type="component" value="Chromosome 8"/>
</dbReference>
<feature type="non-terminal residue" evidence="1">
    <location>
        <position position="1"/>
    </location>
</feature>
<feature type="non-terminal residue" evidence="1">
    <location>
        <position position="83"/>
    </location>
</feature>
<keyword evidence="2" id="KW-1185">Reference proteome</keyword>
<dbReference type="AlphaFoldDB" id="A0AAV7NXW0"/>
<reference evidence="1" key="1">
    <citation type="journal article" date="2022" name="bioRxiv">
        <title>Sequencing and chromosome-scale assembly of the giantPleurodeles waltlgenome.</title>
        <authorList>
            <person name="Brown T."/>
            <person name="Elewa A."/>
            <person name="Iarovenko S."/>
            <person name="Subramanian E."/>
            <person name="Araus A.J."/>
            <person name="Petzold A."/>
            <person name="Susuki M."/>
            <person name="Suzuki K.-i.T."/>
            <person name="Hayashi T."/>
            <person name="Toyoda A."/>
            <person name="Oliveira C."/>
            <person name="Osipova E."/>
            <person name="Leigh N.D."/>
            <person name="Simon A."/>
            <person name="Yun M.H."/>
        </authorList>
    </citation>
    <scope>NUCLEOTIDE SEQUENCE</scope>
    <source>
        <strain evidence="1">20211129_DDA</strain>
        <tissue evidence="1">Liver</tissue>
    </source>
</reference>
<evidence type="ECO:0000313" key="2">
    <source>
        <dbReference type="Proteomes" id="UP001066276"/>
    </source>
</evidence>
<gene>
    <name evidence="1" type="ORF">NDU88_008410</name>
</gene>
<organism evidence="1 2">
    <name type="scientific">Pleurodeles waltl</name>
    <name type="common">Iberian ribbed newt</name>
    <dbReference type="NCBI Taxonomy" id="8319"/>
    <lineage>
        <taxon>Eukaryota</taxon>
        <taxon>Metazoa</taxon>
        <taxon>Chordata</taxon>
        <taxon>Craniata</taxon>
        <taxon>Vertebrata</taxon>
        <taxon>Euteleostomi</taxon>
        <taxon>Amphibia</taxon>
        <taxon>Batrachia</taxon>
        <taxon>Caudata</taxon>
        <taxon>Salamandroidea</taxon>
        <taxon>Salamandridae</taxon>
        <taxon>Pleurodelinae</taxon>
        <taxon>Pleurodeles</taxon>
    </lineage>
</organism>
<protein>
    <submittedName>
        <fullName evidence="1">Uncharacterized protein</fullName>
    </submittedName>
</protein>
<comment type="caution">
    <text evidence="1">The sequence shown here is derived from an EMBL/GenBank/DDBJ whole genome shotgun (WGS) entry which is preliminary data.</text>
</comment>
<evidence type="ECO:0000313" key="1">
    <source>
        <dbReference type="EMBL" id="KAJ1120236.1"/>
    </source>
</evidence>
<dbReference type="EMBL" id="JANPWB010000012">
    <property type="protein sequence ID" value="KAJ1120236.1"/>
    <property type="molecule type" value="Genomic_DNA"/>
</dbReference>
<accession>A0AAV7NXW0</accession>
<name>A0AAV7NXW0_PLEWA</name>
<sequence length="83" mass="8394">VVDGAWAGGRSSFVVEDTFAGVTCERSMGTFRVSLEAGAGAPWVEGVEGGRVVVVQRGLGVLRTRGLGAGCGPGADGRRQACL</sequence>
<proteinExistence type="predicted"/>